<evidence type="ECO:0000313" key="1">
    <source>
        <dbReference type="EMBL" id="KKN09215.1"/>
    </source>
</evidence>
<dbReference type="SUPFAM" id="SSF51126">
    <property type="entry name" value="Pectin lyase-like"/>
    <property type="match status" value="1"/>
</dbReference>
<dbReference type="AlphaFoldDB" id="A0A0F9MPE9"/>
<comment type="caution">
    <text evidence="1">The sequence shown here is derived from an EMBL/GenBank/DDBJ whole genome shotgun (WGS) entry which is preliminary data.</text>
</comment>
<protein>
    <recommendedName>
        <fullName evidence="2">Right handed beta helix domain-containing protein</fullName>
    </recommendedName>
</protein>
<reference evidence="1" key="1">
    <citation type="journal article" date="2015" name="Nature">
        <title>Complex archaea that bridge the gap between prokaryotes and eukaryotes.</title>
        <authorList>
            <person name="Spang A."/>
            <person name="Saw J.H."/>
            <person name="Jorgensen S.L."/>
            <person name="Zaremba-Niedzwiedzka K."/>
            <person name="Martijn J."/>
            <person name="Lind A.E."/>
            <person name="van Eijk R."/>
            <person name="Schleper C."/>
            <person name="Guy L."/>
            <person name="Ettema T.J."/>
        </authorList>
    </citation>
    <scope>NUCLEOTIDE SEQUENCE</scope>
</reference>
<name>A0A0F9MPE9_9ZZZZ</name>
<accession>A0A0F9MPE9</accession>
<organism evidence="1">
    <name type="scientific">marine sediment metagenome</name>
    <dbReference type="NCBI Taxonomy" id="412755"/>
    <lineage>
        <taxon>unclassified sequences</taxon>
        <taxon>metagenomes</taxon>
        <taxon>ecological metagenomes</taxon>
    </lineage>
</organism>
<sequence>MTLTNFPNGITSFGIPMVGSSDLTTTGNIFFVDSGNAARGDTPDKGSAPDTPFSTINFAVGRTTANNGDIIFVMPGHTENISAATSLVMNVAGVRIIGMGWGRSRPILTYTATSGTVEMDTANCTLENIVFVASVTIVTVGINVDAADCSIVNCEFDFDATADDFITAIDIDAVDRAAVINCRFIAENGTAGMAEAIRLDTADECQIIGNQFTGDMTDGCIVLEGAASDSVEIRDNRMWNGHANARGIVNSVGSTGIIRDNTLSYEDGQAMAQQLLATTSGSTLNWQITAHRSSVFDGGTGDSHGNDTGANDPYTIFTVTGDVIIKAIWGICNTTLVSATAQISVGVTGNLAALLALEEVDEILDGNVYVSATQAVGVANVAGSGAMFAINDGLDIIESTVTANCTAGQIDYYCIWAPAEDGASIISAAATT</sequence>
<gene>
    <name evidence="1" type="ORF">LCGC14_1048830</name>
</gene>
<proteinExistence type="predicted"/>
<dbReference type="EMBL" id="LAZR01004373">
    <property type="protein sequence ID" value="KKN09215.1"/>
    <property type="molecule type" value="Genomic_DNA"/>
</dbReference>
<evidence type="ECO:0008006" key="2">
    <source>
        <dbReference type="Google" id="ProtNLM"/>
    </source>
</evidence>
<dbReference type="InterPro" id="IPR011050">
    <property type="entry name" value="Pectin_lyase_fold/virulence"/>
</dbReference>